<keyword evidence="3" id="KW-1185">Reference proteome</keyword>
<dbReference type="RefSeq" id="WP_058480876.1">
    <property type="nucleotide sequence ID" value="NZ_CAAAIQ010000001.1"/>
</dbReference>
<dbReference type="OrthoDB" id="5645169at2"/>
<keyword evidence="1" id="KW-0732">Signal</keyword>
<dbReference type="PATRIC" id="fig|66969.6.peg.2443"/>
<evidence type="ECO:0000313" key="2">
    <source>
        <dbReference type="EMBL" id="KTD76524.1"/>
    </source>
</evidence>
<dbReference type="Proteomes" id="UP000054729">
    <property type="component" value="Unassembled WGS sequence"/>
</dbReference>
<dbReference type="AlphaFoldDB" id="A0A0W1A582"/>
<organism evidence="2 3">
    <name type="scientific">Legionella waltersii</name>
    <dbReference type="NCBI Taxonomy" id="66969"/>
    <lineage>
        <taxon>Bacteria</taxon>
        <taxon>Pseudomonadati</taxon>
        <taxon>Pseudomonadota</taxon>
        <taxon>Gammaproteobacteria</taxon>
        <taxon>Legionellales</taxon>
        <taxon>Legionellaceae</taxon>
        <taxon>Legionella</taxon>
    </lineage>
</organism>
<dbReference type="STRING" id="66969.Lwal_2246"/>
<gene>
    <name evidence="2" type="ORF">Lwal_2246</name>
</gene>
<protein>
    <recommendedName>
        <fullName evidence="4">Enhanced entry protein EnhB</fullName>
    </recommendedName>
</protein>
<evidence type="ECO:0000313" key="3">
    <source>
        <dbReference type="Proteomes" id="UP000054729"/>
    </source>
</evidence>
<feature type="signal peptide" evidence="1">
    <location>
        <begin position="1"/>
        <end position="18"/>
    </location>
</feature>
<evidence type="ECO:0008006" key="4">
    <source>
        <dbReference type="Google" id="ProtNLM"/>
    </source>
</evidence>
<sequence length="154" mass="16462">MRSLFSLCILLFSNALVAETIMPDGCQGLQVQGEAVTIVAKKSKLILIHNTSQHDIWITHPVSDPGASAGWTSKISTGNWSALVVDKPNFILNCIESTPGHEQQTPCEGAIVACKWKGVKIPTSNQGTFWAGEDMSLSGLKTALGGRGFVIPNK</sequence>
<dbReference type="EMBL" id="LNZB01000051">
    <property type="protein sequence ID" value="KTD76524.1"/>
    <property type="molecule type" value="Genomic_DNA"/>
</dbReference>
<proteinExistence type="predicted"/>
<feature type="chain" id="PRO_5006919395" description="Enhanced entry protein EnhB" evidence="1">
    <location>
        <begin position="19"/>
        <end position="154"/>
    </location>
</feature>
<name>A0A0W1A582_9GAMM</name>
<accession>A0A0W1A582</accession>
<reference evidence="2 3" key="1">
    <citation type="submission" date="2015-11" db="EMBL/GenBank/DDBJ databases">
        <title>Genomic analysis of 38 Legionella species identifies large and diverse effector repertoires.</title>
        <authorList>
            <person name="Burstein D."/>
            <person name="Amaro F."/>
            <person name="Zusman T."/>
            <person name="Lifshitz Z."/>
            <person name="Cohen O."/>
            <person name="Gilbert J.A."/>
            <person name="Pupko T."/>
            <person name="Shuman H.A."/>
            <person name="Segal G."/>
        </authorList>
    </citation>
    <scope>NUCLEOTIDE SEQUENCE [LARGE SCALE GENOMIC DNA]</scope>
    <source>
        <strain evidence="2 3">ATCC 51914</strain>
    </source>
</reference>
<comment type="caution">
    <text evidence="2">The sequence shown here is derived from an EMBL/GenBank/DDBJ whole genome shotgun (WGS) entry which is preliminary data.</text>
</comment>
<evidence type="ECO:0000256" key="1">
    <source>
        <dbReference type="SAM" id="SignalP"/>
    </source>
</evidence>